<keyword evidence="2" id="KW-0813">Transport</keyword>
<feature type="transmembrane region" description="Helical" evidence="8">
    <location>
        <begin position="188"/>
        <end position="205"/>
    </location>
</feature>
<dbReference type="AlphaFoldDB" id="A0A9P4HQG5"/>
<feature type="transmembrane region" description="Helical" evidence="8">
    <location>
        <begin position="211"/>
        <end position="232"/>
    </location>
</feature>
<gene>
    <name evidence="9" type="ORF">K490DRAFT_60208</name>
</gene>
<evidence type="ECO:0008006" key="11">
    <source>
        <dbReference type="Google" id="ProtNLM"/>
    </source>
</evidence>
<evidence type="ECO:0000313" key="9">
    <source>
        <dbReference type="EMBL" id="KAF2083751.1"/>
    </source>
</evidence>
<dbReference type="GO" id="GO:0015513">
    <property type="term" value="F:high-affinity secondary active nitrite transmembrane transporter activity"/>
    <property type="evidence" value="ECO:0007669"/>
    <property type="project" value="TreeGrafter"/>
</dbReference>
<dbReference type="Gene3D" id="1.20.1080.10">
    <property type="entry name" value="Glycerol uptake facilitator protein"/>
    <property type="match status" value="1"/>
</dbReference>
<feature type="transmembrane region" description="Helical" evidence="8">
    <location>
        <begin position="104"/>
        <end position="129"/>
    </location>
</feature>
<feature type="transmembrane region" description="Helical" evidence="8">
    <location>
        <begin position="28"/>
        <end position="49"/>
    </location>
</feature>
<dbReference type="InterPro" id="IPR024002">
    <property type="entry name" value="For/NO2_transpt_CS"/>
</dbReference>
<feature type="transmembrane region" description="Helical" evidence="8">
    <location>
        <begin position="69"/>
        <end position="92"/>
    </location>
</feature>
<evidence type="ECO:0000256" key="1">
    <source>
        <dbReference type="ARBA" id="ARBA00004141"/>
    </source>
</evidence>
<evidence type="ECO:0000313" key="10">
    <source>
        <dbReference type="Proteomes" id="UP000799776"/>
    </source>
</evidence>
<feature type="region of interest" description="Disordered" evidence="7">
    <location>
        <begin position="282"/>
        <end position="363"/>
    </location>
</feature>
<evidence type="ECO:0000256" key="7">
    <source>
        <dbReference type="SAM" id="MobiDB-lite"/>
    </source>
</evidence>
<reference evidence="9" key="1">
    <citation type="journal article" date="2020" name="Stud. Mycol.">
        <title>101 Dothideomycetes genomes: a test case for predicting lifestyles and emergence of pathogens.</title>
        <authorList>
            <person name="Haridas S."/>
            <person name="Albert R."/>
            <person name="Binder M."/>
            <person name="Bloem J."/>
            <person name="Labutti K."/>
            <person name="Salamov A."/>
            <person name="Andreopoulos B."/>
            <person name="Baker S."/>
            <person name="Barry K."/>
            <person name="Bills G."/>
            <person name="Bluhm B."/>
            <person name="Cannon C."/>
            <person name="Castanera R."/>
            <person name="Culley D."/>
            <person name="Daum C."/>
            <person name="Ezra D."/>
            <person name="Gonzalez J."/>
            <person name="Henrissat B."/>
            <person name="Kuo A."/>
            <person name="Liang C."/>
            <person name="Lipzen A."/>
            <person name="Lutzoni F."/>
            <person name="Magnuson J."/>
            <person name="Mondo S."/>
            <person name="Nolan M."/>
            <person name="Ohm R."/>
            <person name="Pangilinan J."/>
            <person name="Park H.-J."/>
            <person name="Ramirez L."/>
            <person name="Alfaro M."/>
            <person name="Sun H."/>
            <person name="Tritt A."/>
            <person name="Yoshinaga Y."/>
            <person name="Zwiers L.-H."/>
            <person name="Turgeon B."/>
            <person name="Goodwin S."/>
            <person name="Spatafora J."/>
            <person name="Crous P."/>
            <person name="Grigoriev I."/>
        </authorList>
    </citation>
    <scope>NUCLEOTIDE SEQUENCE</scope>
    <source>
        <strain evidence="9">CBS 121410</strain>
    </source>
</reference>
<dbReference type="GO" id="GO:0005886">
    <property type="term" value="C:plasma membrane"/>
    <property type="evidence" value="ECO:0007669"/>
    <property type="project" value="TreeGrafter"/>
</dbReference>
<sequence>MDAFTPQQTIELVSRIGCKKAHMRLDKLFINSIMAGPLLGFGCAILVSTNASSWYQDNAPGLIRTLGALLFPVGLVMIVLSGADLFTSNVMFMSTAYLHRRVSILDIGTSWFFSFFGNLAGSLFFMAIITGYGGVFEESEEYREAAIRIAIQKCVNPQWHQIFLRAIGANWLVCFAVFISISSREISSKIMAIWWPTATFVALALDHVVANMFFIPMGIWVGAPISVGYYIWKSMIPTALGNLVGGGLFVATAYWYLYLTGEVGVAVSFDIGSLSTAEQKDRQRLRNSQEQQYGGVVEGIDPNETSEKSPPSTSQAARPDTLPHSGSPLMSGLAKELGDGTKYTKSHSERTGSGRGGNGDEKV</sequence>
<accession>A0A9P4HQG5</accession>
<evidence type="ECO:0000256" key="3">
    <source>
        <dbReference type="ARBA" id="ARBA00022692"/>
    </source>
</evidence>
<keyword evidence="3 8" id="KW-0812">Transmembrane</keyword>
<dbReference type="InterPro" id="IPR000292">
    <property type="entry name" value="For/NO2_transpt"/>
</dbReference>
<dbReference type="Pfam" id="PF01226">
    <property type="entry name" value="Form_Nir_trans"/>
    <property type="match status" value="1"/>
</dbReference>
<keyword evidence="10" id="KW-1185">Reference proteome</keyword>
<protein>
    <recommendedName>
        <fullName evidence="11">Formate/nitrite transporter</fullName>
    </recommendedName>
</protein>
<evidence type="ECO:0000256" key="8">
    <source>
        <dbReference type="SAM" id="Phobius"/>
    </source>
</evidence>
<comment type="subcellular location">
    <subcellularLocation>
        <location evidence="1">Membrane</location>
        <topology evidence="1">Multi-pass membrane protein</topology>
    </subcellularLocation>
</comment>
<evidence type="ECO:0000256" key="5">
    <source>
        <dbReference type="ARBA" id="ARBA00023136"/>
    </source>
</evidence>
<dbReference type="PANTHER" id="PTHR30520:SF6">
    <property type="entry name" value="FORMATE_NITRATE FAMILY TRANSPORTER (EUROFUNG)"/>
    <property type="match status" value="1"/>
</dbReference>
<organism evidence="9 10">
    <name type="scientific">Saccharata proteae CBS 121410</name>
    <dbReference type="NCBI Taxonomy" id="1314787"/>
    <lineage>
        <taxon>Eukaryota</taxon>
        <taxon>Fungi</taxon>
        <taxon>Dikarya</taxon>
        <taxon>Ascomycota</taxon>
        <taxon>Pezizomycotina</taxon>
        <taxon>Dothideomycetes</taxon>
        <taxon>Dothideomycetes incertae sedis</taxon>
        <taxon>Botryosphaeriales</taxon>
        <taxon>Saccharataceae</taxon>
        <taxon>Saccharata</taxon>
    </lineage>
</organism>
<evidence type="ECO:0000256" key="2">
    <source>
        <dbReference type="ARBA" id="ARBA00022448"/>
    </source>
</evidence>
<keyword evidence="5 8" id="KW-0472">Membrane</keyword>
<dbReference type="PANTHER" id="PTHR30520">
    <property type="entry name" value="FORMATE TRANSPORTER-RELATED"/>
    <property type="match status" value="1"/>
</dbReference>
<comment type="caution">
    <text evidence="9">The sequence shown here is derived from an EMBL/GenBank/DDBJ whole genome shotgun (WGS) entry which is preliminary data.</text>
</comment>
<dbReference type="EMBL" id="ML978760">
    <property type="protein sequence ID" value="KAF2083751.1"/>
    <property type="molecule type" value="Genomic_DNA"/>
</dbReference>
<proteinExistence type="inferred from homology"/>
<feature type="compositionally biased region" description="Basic and acidic residues" evidence="7">
    <location>
        <begin position="346"/>
        <end position="363"/>
    </location>
</feature>
<dbReference type="GO" id="GO:0015707">
    <property type="term" value="P:nitrite transport"/>
    <property type="evidence" value="ECO:0007669"/>
    <property type="project" value="TreeGrafter"/>
</dbReference>
<evidence type="ECO:0000256" key="6">
    <source>
        <dbReference type="ARBA" id="ARBA00049660"/>
    </source>
</evidence>
<dbReference type="InterPro" id="IPR023271">
    <property type="entry name" value="Aquaporin-like"/>
</dbReference>
<dbReference type="OrthoDB" id="4829at2759"/>
<comment type="similarity">
    <text evidence="6">Belongs to the FNT transporter (TC 1.A.16) family.</text>
</comment>
<dbReference type="FunFam" id="1.20.1080.10:FF:000011">
    <property type="entry name" value="Formate family transporter"/>
    <property type="match status" value="1"/>
</dbReference>
<keyword evidence="4 8" id="KW-1133">Transmembrane helix</keyword>
<dbReference type="Proteomes" id="UP000799776">
    <property type="component" value="Unassembled WGS sequence"/>
</dbReference>
<feature type="transmembrane region" description="Helical" evidence="8">
    <location>
        <begin position="162"/>
        <end position="181"/>
    </location>
</feature>
<name>A0A9P4HQG5_9PEZI</name>
<dbReference type="PROSITE" id="PS01005">
    <property type="entry name" value="FORMATE_NITRITE_TP_1"/>
    <property type="match status" value="1"/>
</dbReference>
<evidence type="ECO:0000256" key="4">
    <source>
        <dbReference type="ARBA" id="ARBA00022989"/>
    </source>
</evidence>
<feature type="transmembrane region" description="Helical" evidence="8">
    <location>
        <begin position="239"/>
        <end position="258"/>
    </location>
</feature>